<name>A0A3U1TJ94_SALET</name>
<reference evidence="1" key="1">
    <citation type="submission" date="2018-07" db="EMBL/GenBank/DDBJ databases">
        <authorList>
            <consortium name="GenomeTrakr network: Whole genome sequencing for foodborne pathogen traceback"/>
        </authorList>
    </citation>
    <scope>NUCLEOTIDE SEQUENCE [LARGE SCALE GENOMIC DNA]</scope>
    <source>
        <strain evidence="1">CFSAN002851</strain>
    </source>
</reference>
<gene>
    <name evidence="1" type="ORF">S301_24350</name>
</gene>
<protein>
    <recommendedName>
        <fullName evidence="2">Secreted protein</fullName>
    </recommendedName>
</protein>
<organism evidence="1">
    <name type="scientific">Salmonella enterica I</name>
    <dbReference type="NCBI Taxonomy" id="59201"/>
    <lineage>
        <taxon>Bacteria</taxon>
        <taxon>Pseudomonadati</taxon>
        <taxon>Pseudomonadota</taxon>
        <taxon>Gammaproteobacteria</taxon>
        <taxon>Enterobacterales</taxon>
        <taxon>Enterobacteriaceae</taxon>
        <taxon>Salmonella</taxon>
    </lineage>
</organism>
<dbReference type="Proteomes" id="UP000839575">
    <property type="component" value="Unassembled WGS sequence"/>
</dbReference>
<proteinExistence type="predicted"/>
<evidence type="ECO:0000313" key="1">
    <source>
        <dbReference type="EMBL" id="EBP4001705.1"/>
    </source>
</evidence>
<accession>A0A3U1TJ94</accession>
<comment type="caution">
    <text evidence="1">The sequence shown here is derived from an EMBL/GenBank/DDBJ whole genome shotgun (WGS) entry which is preliminary data.</text>
</comment>
<dbReference type="AlphaFoldDB" id="A0A3U1TJ94"/>
<sequence length="113" mass="13120">MKLLKVFGLATILTVIPLTGWTAVQCGPFYLKANAEGLTMVNGREPETQKLTFLKAKDDYDNFMIQLMVPGDGRWLGMDYIIRNKKPMLNVEVIRKNMDEPREFWTYDCRKVK</sequence>
<dbReference type="EMBL" id="AAGLPX010000077">
    <property type="protein sequence ID" value="EBP4001705.1"/>
    <property type="molecule type" value="Genomic_DNA"/>
</dbReference>
<evidence type="ECO:0008006" key="2">
    <source>
        <dbReference type="Google" id="ProtNLM"/>
    </source>
</evidence>